<sequence>MLVRKQSILFRKWQIEAVSVVKTQRRDLSVQINEERFSPKIGDAIESKPNVLNLMIGGKMLPSKSKEILPVINPATGQILRYVPESTEDELEAAVHSAREAFSMWRDTSVSKRSRVMFEYQRLIREREDELVQAIVEENGKTIADAKGDVFRGLEVVEQCCALGNHMMGETLANAAIGIDTYSYKEPLGICAGIAPFNFPAMIPLWMFPVGITCGNTYILKPSEKVPSATMILAEMALQAGLPPGVLNVVHGTKPVVDFLCRAPEIKAISFVGGNKAGEYIFAEATRHGKRCQANLGAKNHGVILPDADKEKTLDALVAASMGAAGQRCMALSVAVFVGNSSEWIPELAQRCARLKVGDGADPNSDVGPMISPESKSRAVNLIGQALNKGAKIELDGRNYSGNFLGPTVLSQVSTDSPAYLHELFAPVLSCTCVETLDEAIALVNANPTGNGTAIFTNSGASARLFQREIDVGQVGINVPIPVPLPFFSFTGSRASIRGDLHFYGKQGVTFYTQTKTITSNWRTLHHDESPSKSPSTAMPIMK</sequence>
<dbReference type="InterPro" id="IPR016161">
    <property type="entry name" value="Ald_DH/histidinol_DH"/>
</dbReference>
<dbReference type="GO" id="GO:0004491">
    <property type="term" value="F:methylmalonate-semialdehyde dehydrogenase (acylating, NAD) activity"/>
    <property type="evidence" value="ECO:0007669"/>
    <property type="project" value="UniProtKB-EC"/>
</dbReference>
<protein>
    <recommendedName>
        <fullName evidence="2">methylmalonate-semialdehyde dehydrogenase (CoA acylating)</fullName>
        <ecNumber evidence="2">1.2.1.27</ecNumber>
    </recommendedName>
</protein>
<feature type="region of interest" description="Disordered" evidence="5">
    <location>
        <begin position="524"/>
        <end position="543"/>
    </location>
</feature>
<evidence type="ECO:0000256" key="5">
    <source>
        <dbReference type="SAM" id="MobiDB-lite"/>
    </source>
</evidence>
<dbReference type="FunFam" id="3.40.309.10:FF:000002">
    <property type="entry name" value="Methylmalonate-semialdehyde dehydrogenase (Acylating)"/>
    <property type="match status" value="1"/>
</dbReference>
<gene>
    <name evidence="7" type="ORF">ALAG00032_LOCUS15011</name>
</gene>
<dbReference type="GO" id="GO:0006210">
    <property type="term" value="P:thymine catabolic process"/>
    <property type="evidence" value="ECO:0007669"/>
    <property type="project" value="TreeGrafter"/>
</dbReference>
<evidence type="ECO:0000256" key="1">
    <source>
        <dbReference type="ARBA" id="ARBA00009986"/>
    </source>
</evidence>
<dbReference type="SUPFAM" id="SSF53720">
    <property type="entry name" value="ALDH-like"/>
    <property type="match status" value="1"/>
</dbReference>
<dbReference type="GO" id="GO:0006574">
    <property type="term" value="P:L-valine catabolic process"/>
    <property type="evidence" value="ECO:0007669"/>
    <property type="project" value="TreeGrafter"/>
</dbReference>
<name>A0A7S3K444_9STRA</name>
<accession>A0A7S3K444</accession>
<evidence type="ECO:0000259" key="6">
    <source>
        <dbReference type="Pfam" id="PF00171"/>
    </source>
</evidence>
<dbReference type="Gene3D" id="3.40.309.10">
    <property type="entry name" value="Aldehyde Dehydrogenase, Chain A, domain 2"/>
    <property type="match status" value="1"/>
</dbReference>
<dbReference type="InterPro" id="IPR010061">
    <property type="entry name" value="MeMal-semiAld_DH"/>
</dbReference>
<keyword evidence="3" id="KW-0560">Oxidoreductase</keyword>
<dbReference type="EMBL" id="HBIJ01022887">
    <property type="protein sequence ID" value="CAE0374208.1"/>
    <property type="molecule type" value="Transcribed_RNA"/>
</dbReference>
<dbReference type="AlphaFoldDB" id="A0A7S3K444"/>
<dbReference type="EC" id="1.2.1.27" evidence="2"/>
<dbReference type="InterPro" id="IPR015590">
    <property type="entry name" value="Aldehyde_DH_dom"/>
</dbReference>
<proteinExistence type="inferred from homology"/>
<dbReference type="GO" id="GO:0005739">
    <property type="term" value="C:mitochondrion"/>
    <property type="evidence" value="ECO:0007669"/>
    <property type="project" value="TreeGrafter"/>
</dbReference>
<dbReference type="Pfam" id="PF00171">
    <property type="entry name" value="Aldedh"/>
    <property type="match status" value="1"/>
</dbReference>
<reference evidence="7" key="1">
    <citation type="submission" date="2021-01" db="EMBL/GenBank/DDBJ databases">
        <authorList>
            <person name="Corre E."/>
            <person name="Pelletier E."/>
            <person name="Niang G."/>
            <person name="Scheremetjew M."/>
            <person name="Finn R."/>
            <person name="Kale V."/>
            <person name="Holt S."/>
            <person name="Cochrane G."/>
            <person name="Meng A."/>
            <person name="Brown T."/>
            <person name="Cohen L."/>
        </authorList>
    </citation>
    <scope>NUCLEOTIDE SEQUENCE</scope>
    <source>
        <strain evidence="7">CCMP1510</strain>
    </source>
</reference>
<keyword evidence="4" id="KW-0520">NAD</keyword>
<dbReference type="CDD" id="cd07085">
    <property type="entry name" value="ALDH_F6_MMSDH"/>
    <property type="match status" value="1"/>
</dbReference>
<organism evidence="7">
    <name type="scientific">Aureoumbra lagunensis</name>
    <dbReference type="NCBI Taxonomy" id="44058"/>
    <lineage>
        <taxon>Eukaryota</taxon>
        <taxon>Sar</taxon>
        <taxon>Stramenopiles</taxon>
        <taxon>Ochrophyta</taxon>
        <taxon>Pelagophyceae</taxon>
        <taxon>Pelagomonadales</taxon>
        <taxon>Aureoumbra</taxon>
    </lineage>
</organism>
<dbReference type="FunFam" id="3.40.605.10:FF:000003">
    <property type="entry name" value="Methylmalonate-semialdehyde dehydrogenase [acylating]"/>
    <property type="match status" value="1"/>
</dbReference>
<comment type="similarity">
    <text evidence="1">Belongs to the aldehyde dehydrogenase family.</text>
</comment>
<evidence type="ECO:0000256" key="4">
    <source>
        <dbReference type="ARBA" id="ARBA00023027"/>
    </source>
</evidence>
<dbReference type="Gene3D" id="3.40.605.10">
    <property type="entry name" value="Aldehyde Dehydrogenase, Chain A, domain 1"/>
    <property type="match status" value="1"/>
</dbReference>
<evidence type="ECO:0000256" key="3">
    <source>
        <dbReference type="ARBA" id="ARBA00023002"/>
    </source>
</evidence>
<feature type="domain" description="Aldehyde dehydrogenase" evidence="6">
    <location>
        <begin position="63"/>
        <end position="518"/>
    </location>
</feature>
<dbReference type="InterPro" id="IPR016163">
    <property type="entry name" value="Ald_DH_C"/>
</dbReference>
<dbReference type="NCBIfam" id="TIGR01722">
    <property type="entry name" value="MMSDH"/>
    <property type="match status" value="1"/>
</dbReference>
<dbReference type="PANTHER" id="PTHR43866:SF3">
    <property type="entry name" value="METHYLMALONATE-SEMIALDEHYDE DEHYDROGENASE [ACYLATING], MITOCHONDRIAL"/>
    <property type="match status" value="1"/>
</dbReference>
<dbReference type="InterPro" id="IPR016162">
    <property type="entry name" value="Ald_DH_N"/>
</dbReference>
<evidence type="ECO:0000256" key="2">
    <source>
        <dbReference type="ARBA" id="ARBA00013048"/>
    </source>
</evidence>
<dbReference type="PANTHER" id="PTHR43866">
    <property type="entry name" value="MALONATE-SEMIALDEHYDE DEHYDROGENASE"/>
    <property type="match status" value="1"/>
</dbReference>
<evidence type="ECO:0000313" key="7">
    <source>
        <dbReference type="EMBL" id="CAE0374208.1"/>
    </source>
</evidence>